<name>A0A076FA64_9BACT</name>
<comment type="similarity">
    <text evidence="2 7">Belongs to the FKBP-type PPIase family.</text>
</comment>
<dbReference type="PANTHER" id="PTHR43811">
    <property type="entry name" value="FKBP-TYPE PEPTIDYL-PROLYL CIS-TRANS ISOMERASE FKPA"/>
    <property type="match status" value="1"/>
</dbReference>
<gene>
    <name evidence="10" type="ORF">CIG1485E_0989</name>
</gene>
<accession>A0A076FA64</accession>
<dbReference type="Gene3D" id="1.10.287.460">
    <property type="entry name" value="Peptidyl-prolyl cis-trans isomerase, FKBP-type, N-terminal domain"/>
    <property type="match status" value="1"/>
</dbReference>
<keyword evidence="8" id="KW-0732">Signal</keyword>
<dbReference type="SUPFAM" id="SSF54534">
    <property type="entry name" value="FKBP-like"/>
    <property type="match status" value="1"/>
</dbReference>
<dbReference type="InterPro" id="IPR000774">
    <property type="entry name" value="PPIase_FKBP_N"/>
</dbReference>
<evidence type="ECO:0000256" key="1">
    <source>
        <dbReference type="ARBA" id="ARBA00000971"/>
    </source>
</evidence>
<dbReference type="GO" id="GO:0006457">
    <property type="term" value="P:protein folding"/>
    <property type="evidence" value="ECO:0007669"/>
    <property type="project" value="InterPro"/>
</dbReference>
<proteinExistence type="inferred from homology"/>
<evidence type="ECO:0000313" key="10">
    <source>
        <dbReference type="EMBL" id="AII14826.1"/>
    </source>
</evidence>
<evidence type="ECO:0000256" key="6">
    <source>
        <dbReference type="PROSITE-ProRule" id="PRU00277"/>
    </source>
</evidence>
<dbReference type="eggNOG" id="COG0545">
    <property type="taxonomic scope" value="Bacteria"/>
</dbReference>
<dbReference type="PATRIC" id="fig|1244531.5.peg.1045"/>
<comment type="catalytic activity">
    <reaction evidence="1 6 7">
        <text>[protein]-peptidylproline (omega=180) = [protein]-peptidylproline (omega=0)</text>
        <dbReference type="Rhea" id="RHEA:16237"/>
        <dbReference type="Rhea" id="RHEA-COMP:10747"/>
        <dbReference type="Rhea" id="RHEA-COMP:10748"/>
        <dbReference type="ChEBI" id="CHEBI:83833"/>
        <dbReference type="ChEBI" id="CHEBI:83834"/>
        <dbReference type="EC" id="5.2.1.8"/>
    </reaction>
</comment>
<dbReference type="AlphaFoldDB" id="A0A076FA64"/>
<dbReference type="KEGG" id="caj:CIG1485E_0989"/>
<dbReference type="Pfam" id="PF00254">
    <property type="entry name" value="FKBP_C"/>
    <property type="match status" value="1"/>
</dbReference>
<sequence>MQKQLLTSLVAIFCLAGYSFCADLKTQEQKESYSIGASTGSYISNQILNQEALGVKSDINAVVDGFMDALSKKQKLSDEEIITLLNARADRLNEIVKKQQKEQIDANLKAGKEFMAKNAKSSKVKTTKSGVQYEVIKPAKGEKPKPESIVLINYKAYLVDGKVFDDTYEKKSPAHLSMINIIDGLKEALLLMNTGSKYKVVIPSNLAYGEAGMGEIPGGSTVVFEIELMKVLKPGELANSAKALSDDMKNFHDTNTTK</sequence>
<organism evidence="10 11">
    <name type="scientific">Campylobacter iguaniorum</name>
    <dbReference type="NCBI Taxonomy" id="1244531"/>
    <lineage>
        <taxon>Bacteria</taxon>
        <taxon>Pseudomonadati</taxon>
        <taxon>Campylobacterota</taxon>
        <taxon>Epsilonproteobacteria</taxon>
        <taxon>Campylobacterales</taxon>
        <taxon>Campylobacteraceae</taxon>
        <taxon>Campylobacter</taxon>
    </lineage>
</organism>
<dbReference type="Proteomes" id="UP000028486">
    <property type="component" value="Chromosome"/>
</dbReference>
<feature type="domain" description="PPIase FKBP-type" evidence="9">
    <location>
        <begin position="147"/>
        <end position="232"/>
    </location>
</feature>
<dbReference type="GO" id="GO:0003755">
    <property type="term" value="F:peptidyl-prolyl cis-trans isomerase activity"/>
    <property type="evidence" value="ECO:0007669"/>
    <property type="project" value="UniProtKB-UniRule"/>
</dbReference>
<evidence type="ECO:0000256" key="5">
    <source>
        <dbReference type="ARBA" id="ARBA00023235"/>
    </source>
</evidence>
<keyword evidence="5 6" id="KW-0413">Isomerase</keyword>
<dbReference type="Gene3D" id="3.10.50.40">
    <property type="match status" value="1"/>
</dbReference>
<dbReference type="PANTHER" id="PTHR43811:SF19">
    <property type="entry name" value="39 KDA FK506-BINDING NUCLEAR PROTEIN"/>
    <property type="match status" value="1"/>
</dbReference>
<evidence type="ECO:0000256" key="2">
    <source>
        <dbReference type="ARBA" id="ARBA00006577"/>
    </source>
</evidence>
<dbReference type="STRING" id="1244531.CIG2463D_1042"/>
<dbReference type="RefSeq" id="WP_038454348.1">
    <property type="nucleotide sequence ID" value="NZ_CP009043.1"/>
</dbReference>
<reference evidence="11" key="1">
    <citation type="journal article" date="2014" name="Genome Announc.">
        <title>Complete Genome Sequence of Campylobacter iguaniorum Strain 1485ET, Isolated from a Bearded Dragon (Pogona vitticeps).</title>
        <authorList>
            <person name="Gilbert M.J."/>
            <person name="Miller W.G."/>
            <person name="Yee E."/>
            <person name="Kik M."/>
            <person name="Wagenaar J.A."/>
            <person name="Duim B."/>
        </authorList>
    </citation>
    <scope>NUCLEOTIDE SEQUENCE [LARGE SCALE GENOMIC DNA]</scope>
    <source>
        <strain evidence="11">1485E</strain>
    </source>
</reference>
<evidence type="ECO:0000256" key="4">
    <source>
        <dbReference type="ARBA" id="ARBA00023110"/>
    </source>
</evidence>
<evidence type="ECO:0000256" key="7">
    <source>
        <dbReference type="RuleBase" id="RU003915"/>
    </source>
</evidence>
<feature type="chain" id="PRO_5009743386" description="Peptidyl-prolyl cis-trans isomerase" evidence="8">
    <location>
        <begin position="22"/>
        <end position="258"/>
    </location>
</feature>
<dbReference type="InterPro" id="IPR046357">
    <property type="entry name" value="PPIase_dom_sf"/>
</dbReference>
<keyword evidence="3" id="KW-0963">Cytoplasm</keyword>
<dbReference type="EMBL" id="CP009043">
    <property type="protein sequence ID" value="AII14826.1"/>
    <property type="molecule type" value="Genomic_DNA"/>
</dbReference>
<evidence type="ECO:0000256" key="3">
    <source>
        <dbReference type="ARBA" id="ARBA00022490"/>
    </source>
</evidence>
<keyword evidence="4 6" id="KW-0697">Rotamase</keyword>
<dbReference type="InterPro" id="IPR001179">
    <property type="entry name" value="PPIase_FKBP_dom"/>
</dbReference>
<dbReference type="HOGENOM" id="CLU_013615_0_2_7"/>
<dbReference type="PROSITE" id="PS50059">
    <property type="entry name" value="FKBP_PPIASE"/>
    <property type="match status" value="1"/>
</dbReference>
<evidence type="ECO:0000313" key="11">
    <source>
        <dbReference type="Proteomes" id="UP000028486"/>
    </source>
</evidence>
<keyword evidence="11" id="KW-1185">Reference proteome</keyword>
<evidence type="ECO:0000259" key="9">
    <source>
        <dbReference type="PROSITE" id="PS50059"/>
    </source>
</evidence>
<dbReference type="OrthoDB" id="9812109at2"/>
<protein>
    <recommendedName>
        <fullName evidence="7">Peptidyl-prolyl cis-trans isomerase</fullName>
        <ecNumber evidence="7">5.2.1.8</ecNumber>
    </recommendedName>
</protein>
<feature type="signal peptide" evidence="8">
    <location>
        <begin position="1"/>
        <end position="21"/>
    </location>
</feature>
<dbReference type="Pfam" id="PF01346">
    <property type="entry name" value="FKBP_N"/>
    <property type="match status" value="1"/>
</dbReference>
<dbReference type="EC" id="5.2.1.8" evidence="7"/>
<dbReference type="InterPro" id="IPR036944">
    <property type="entry name" value="PPIase_FKBP_N_sf"/>
</dbReference>
<evidence type="ECO:0000256" key="8">
    <source>
        <dbReference type="SAM" id="SignalP"/>
    </source>
</evidence>